<dbReference type="SUPFAM" id="SSF56784">
    <property type="entry name" value="HAD-like"/>
    <property type="match status" value="1"/>
</dbReference>
<protein>
    <submittedName>
        <fullName evidence="1">HAD family phosphatase</fullName>
    </submittedName>
</protein>
<dbReference type="Pfam" id="PF08282">
    <property type="entry name" value="Hydrolase_3"/>
    <property type="match status" value="1"/>
</dbReference>
<gene>
    <name evidence="1" type="ORF">CEQ21_21360</name>
</gene>
<dbReference type="Gene3D" id="3.40.50.1000">
    <property type="entry name" value="HAD superfamily/HAD-like"/>
    <property type="match status" value="1"/>
</dbReference>
<dbReference type="GO" id="GO:0016791">
    <property type="term" value="F:phosphatase activity"/>
    <property type="evidence" value="ECO:0007669"/>
    <property type="project" value="TreeGrafter"/>
</dbReference>
<dbReference type="NCBIfam" id="TIGR00099">
    <property type="entry name" value="Cof-subfamily"/>
    <property type="match status" value="1"/>
</dbReference>
<dbReference type="InterPro" id="IPR023214">
    <property type="entry name" value="HAD_sf"/>
</dbReference>
<accession>A0A553SLX4</accession>
<dbReference type="SFLD" id="SFLDS00003">
    <property type="entry name" value="Haloacid_Dehalogenase"/>
    <property type="match status" value="1"/>
</dbReference>
<dbReference type="PANTHER" id="PTHR10000">
    <property type="entry name" value="PHOSPHOSERINE PHOSPHATASE"/>
    <property type="match status" value="1"/>
</dbReference>
<dbReference type="InterPro" id="IPR000150">
    <property type="entry name" value="Cof"/>
</dbReference>
<dbReference type="InterPro" id="IPR006379">
    <property type="entry name" value="HAD-SF_hydro_IIB"/>
</dbReference>
<dbReference type="AlphaFoldDB" id="A0A553SLX4"/>
<dbReference type="CDD" id="cd07516">
    <property type="entry name" value="HAD_Pase"/>
    <property type="match status" value="1"/>
</dbReference>
<dbReference type="InterPro" id="IPR036412">
    <property type="entry name" value="HAD-like_sf"/>
</dbReference>
<name>A0A553SLX4_NIACI</name>
<dbReference type="NCBIfam" id="TIGR01484">
    <property type="entry name" value="HAD-SF-IIB"/>
    <property type="match status" value="1"/>
</dbReference>
<organism evidence="1 2">
    <name type="scientific">Niallia circulans</name>
    <name type="common">Bacillus circulans</name>
    <dbReference type="NCBI Taxonomy" id="1397"/>
    <lineage>
        <taxon>Bacteria</taxon>
        <taxon>Bacillati</taxon>
        <taxon>Bacillota</taxon>
        <taxon>Bacilli</taxon>
        <taxon>Bacillales</taxon>
        <taxon>Bacillaceae</taxon>
        <taxon>Niallia</taxon>
    </lineage>
</organism>
<sequence length="279" mass="31066">MNEIKVIIMDVDGTLTNNDKVIPAKTKEILVKAQKAGAILVLASGRPTSGLLDFAKELEMEKHHGLLVSFNGSKVVDCETNEVLFNETMTVEQGQAVLEHMKKFKVIPMIDKDNYMYVNDVFNNEIDYNGNSMNIVKYESRGGKFNLCEVADLAAFADYPLNKILTAGSPDYLQQHYKDMMEPFKDTLNCVFTAPFYFEFTAQGIDKAKALDTVLIPRGYKKEEMIAFGDGHNDATMVDYAGIGVAMANAVDDLKAVADEVTRSNEEDGIAYTLSKYFN</sequence>
<dbReference type="Proteomes" id="UP000319837">
    <property type="component" value="Unassembled WGS sequence"/>
</dbReference>
<dbReference type="GO" id="GO:0000287">
    <property type="term" value="F:magnesium ion binding"/>
    <property type="evidence" value="ECO:0007669"/>
    <property type="project" value="TreeGrafter"/>
</dbReference>
<dbReference type="EMBL" id="RIBP01000004">
    <property type="protein sequence ID" value="TRZ37967.1"/>
    <property type="molecule type" value="Genomic_DNA"/>
</dbReference>
<dbReference type="SFLD" id="SFLDG01140">
    <property type="entry name" value="C2.B:_Phosphomannomutase_and_P"/>
    <property type="match status" value="1"/>
</dbReference>
<dbReference type="GO" id="GO:0005829">
    <property type="term" value="C:cytosol"/>
    <property type="evidence" value="ECO:0007669"/>
    <property type="project" value="TreeGrafter"/>
</dbReference>
<comment type="caution">
    <text evidence="1">The sequence shown here is derived from an EMBL/GenBank/DDBJ whole genome shotgun (WGS) entry which is preliminary data.</text>
</comment>
<reference evidence="2" key="1">
    <citation type="submission" date="2018-10" db="EMBL/GenBank/DDBJ databases">
        <title>FDA dAtabase for Regulatory Grade micrObial Sequences (FDA-ARGOS): Supporting development and validation of Infectious Disease Dx tests.</title>
        <authorList>
            <person name="Minogue T."/>
            <person name="Wolcott M."/>
            <person name="Wasieloski L."/>
            <person name="Aguilar W."/>
            <person name="Moore D."/>
            <person name="Tallon L."/>
            <person name="Sadzewicz L."/>
            <person name="Sengamalay N."/>
            <person name="Ott S."/>
            <person name="Godinez A."/>
            <person name="Nagaraj S."/>
            <person name="Vavikolanu K."/>
            <person name="Vyas G."/>
            <person name="Nadendla S."/>
            <person name="George J."/>
            <person name="Sichtig H."/>
        </authorList>
    </citation>
    <scope>NUCLEOTIDE SEQUENCE [LARGE SCALE GENOMIC DNA]</scope>
    <source>
        <strain evidence="2">FDAARGOS_343</strain>
    </source>
</reference>
<dbReference type="PANTHER" id="PTHR10000:SF8">
    <property type="entry name" value="HAD SUPERFAMILY HYDROLASE-LIKE, TYPE 3"/>
    <property type="match status" value="1"/>
</dbReference>
<evidence type="ECO:0000313" key="2">
    <source>
        <dbReference type="Proteomes" id="UP000319837"/>
    </source>
</evidence>
<proteinExistence type="predicted"/>
<dbReference type="Gene3D" id="3.30.1240.10">
    <property type="match status" value="1"/>
</dbReference>
<evidence type="ECO:0000313" key="1">
    <source>
        <dbReference type="EMBL" id="TRZ37967.1"/>
    </source>
</evidence>